<gene>
    <name evidence="1" type="ORF">GMBLW1_20700</name>
</gene>
<dbReference type="Proteomes" id="UP000464378">
    <property type="component" value="Chromosome"/>
</dbReference>
<dbReference type="SUPFAM" id="SSF52047">
    <property type="entry name" value="RNI-like"/>
    <property type="match status" value="1"/>
</dbReference>
<reference evidence="1" key="1">
    <citation type="submission" date="2019-04" db="EMBL/GenBank/DDBJ databases">
        <authorList>
            <consortium name="Science for Life Laboratories"/>
        </authorList>
    </citation>
    <scope>NUCLEOTIDE SEQUENCE</scope>
    <source>
        <strain evidence="1">MBLW1</strain>
    </source>
</reference>
<dbReference type="GO" id="GO:0031146">
    <property type="term" value="P:SCF-dependent proteasomal ubiquitin-dependent protein catabolic process"/>
    <property type="evidence" value="ECO:0007669"/>
    <property type="project" value="TreeGrafter"/>
</dbReference>
<evidence type="ECO:0000313" key="1">
    <source>
        <dbReference type="EMBL" id="VIP01890.1"/>
    </source>
</evidence>
<dbReference type="InterPro" id="IPR032675">
    <property type="entry name" value="LRR_dom_sf"/>
</dbReference>
<proteinExistence type="predicted"/>
<accession>A0A6C2YJY3</accession>
<dbReference type="InParanoid" id="A0A6C2YJY3"/>
<dbReference type="PANTHER" id="PTHR13318">
    <property type="entry name" value="PARTNER OF PAIRED, ISOFORM B-RELATED"/>
    <property type="match status" value="1"/>
</dbReference>
<organism evidence="1">
    <name type="scientific">Tuwongella immobilis</name>
    <dbReference type="NCBI Taxonomy" id="692036"/>
    <lineage>
        <taxon>Bacteria</taxon>
        <taxon>Pseudomonadati</taxon>
        <taxon>Planctomycetota</taxon>
        <taxon>Planctomycetia</taxon>
        <taxon>Gemmatales</taxon>
        <taxon>Gemmataceae</taxon>
        <taxon>Tuwongella</taxon>
    </lineage>
</organism>
<sequence length="402" mass="45688">MQGFLQAIADAESTDELPWMAFADWLEEQHDPASGLLRQMWEHPLAHSLRVLRSMRDHRIIGRTQPPTPDDGFQRLGWVEWSLKPGDFLRWLASGQTTQWPLWVSLDVRQPRQLLEMRQILQRPLPAGIRLGMSIEAALADTELLAPLVADPRMMGLEIEGDLRAPLPSMPNIRYLDLTVTSSSTLSEILAMPNLERLRVRMDGRFLGGIRTLESLPKLQELVLHTLGNMPAELIVRWAEQVPLRVFGLSLNHQLWDLTEDLFAAILQFRRLENLWMPGAWLQDSLEWEALPQLTQLQRLTLLGSRGYSQRLMRALAELPKLHELDLSHSPTLQDIHLRALTGSQSLVMLDLVSCPLLTPNCLPTLQAIPSLQGVNLAFNDAISEGHRTQLQQQCPTWIVHP</sequence>
<keyword evidence="2" id="KW-1185">Reference proteome</keyword>
<dbReference type="EMBL" id="LR586016">
    <property type="protein sequence ID" value="VIP01890.1"/>
    <property type="molecule type" value="Genomic_DNA"/>
</dbReference>
<evidence type="ECO:0008006" key="3">
    <source>
        <dbReference type="Google" id="ProtNLM"/>
    </source>
</evidence>
<dbReference type="EMBL" id="LR593887">
    <property type="protein sequence ID" value="VTR99758.1"/>
    <property type="molecule type" value="Genomic_DNA"/>
</dbReference>
<dbReference type="GO" id="GO:0019005">
    <property type="term" value="C:SCF ubiquitin ligase complex"/>
    <property type="evidence" value="ECO:0007669"/>
    <property type="project" value="TreeGrafter"/>
</dbReference>
<protein>
    <recommendedName>
        <fullName evidence="3">Repeat-companion domain protein</fullName>
    </recommendedName>
</protein>
<dbReference type="Gene3D" id="3.80.10.10">
    <property type="entry name" value="Ribonuclease Inhibitor"/>
    <property type="match status" value="2"/>
</dbReference>
<evidence type="ECO:0000313" key="2">
    <source>
        <dbReference type="Proteomes" id="UP000464378"/>
    </source>
</evidence>
<dbReference type="AlphaFoldDB" id="A0A6C2YJY3"/>
<dbReference type="PANTHER" id="PTHR13318:SF95">
    <property type="entry name" value="F-BOX PROTEIN YLR352W"/>
    <property type="match status" value="1"/>
</dbReference>
<name>A0A6C2YJY3_9BACT</name>
<dbReference type="KEGG" id="tim:GMBLW1_20700"/>